<dbReference type="OrthoDB" id="10551923at2759"/>
<dbReference type="WBParaSite" id="ECPE_0000622201-mRNA-1">
    <property type="protein sequence ID" value="ECPE_0000622201-mRNA-1"/>
    <property type="gene ID" value="ECPE_0000622201"/>
</dbReference>
<dbReference type="EMBL" id="UZAN01043167">
    <property type="protein sequence ID" value="VDP77689.1"/>
    <property type="molecule type" value="Genomic_DNA"/>
</dbReference>
<keyword evidence="2" id="KW-1185">Reference proteome</keyword>
<dbReference type="Proteomes" id="UP000272942">
    <property type="component" value="Unassembled WGS sequence"/>
</dbReference>
<reference evidence="1 2" key="2">
    <citation type="submission" date="2018-11" db="EMBL/GenBank/DDBJ databases">
        <authorList>
            <consortium name="Pathogen Informatics"/>
        </authorList>
    </citation>
    <scope>NUCLEOTIDE SEQUENCE [LARGE SCALE GENOMIC DNA]</scope>
    <source>
        <strain evidence="1 2">Egypt</strain>
    </source>
</reference>
<dbReference type="AlphaFoldDB" id="A0A183AGX4"/>
<evidence type="ECO:0000313" key="3">
    <source>
        <dbReference type="WBParaSite" id="ECPE_0000622201-mRNA-1"/>
    </source>
</evidence>
<accession>A0A183AGX4</accession>
<protein>
    <submittedName>
        <fullName evidence="3">M_domain domain-containing protein</fullName>
    </submittedName>
</protein>
<evidence type="ECO:0000313" key="2">
    <source>
        <dbReference type="Proteomes" id="UP000272942"/>
    </source>
</evidence>
<organism evidence="3">
    <name type="scientific">Echinostoma caproni</name>
    <dbReference type="NCBI Taxonomy" id="27848"/>
    <lineage>
        <taxon>Eukaryota</taxon>
        <taxon>Metazoa</taxon>
        <taxon>Spiralia</taxon>
        <taxon>Lophotrochozoa</taxon>
        <taxon>Platyhelminthes</taxon>
        <taxon>Trematoda</taxon>
        <taxon>Digenea</taxon>
        <taxon>Plagiorchiida</taxon>
        <taxon>Echinostomata</taxon>
        <taxon>Echinostomatoidea</taxon>
        <taxon>Echinostomatidae</taxon>
        <taxon>Echinostoma</taxon>
    </lineage>
</organism>
<reference evidence="3" key="1">
    <citation type="submission" date="2016-06" db="UniProtKB">
        <authorList>
            <consortium name="WormBaseParasite"/>
        </authorList>
    </citation>
    <scope>IDENTIFICATION</scope>
</reference>
<gene>
    <name evidence="1" type="ORF">ECPE_LOCUS6210</name>
</gene>
<sequence length="224" mass="24223">MQQQAQKFTEMEQLLRQFNLQKAAQSANNRVSAPPMPGSALSSQLMSPVAEHTGHPSASLLVQPTYPFNTTHPTTLLTGQQWPYRTNTMPSAGLVQTSIAMWPNEFYAGLKSPAVSTAGLFVPPMPNIALDPCANLVSPQPSLCVSTSRTGAPVMNPGPGHVDLLSQVSCLRTAAAAAAIADLALVLHLYFALSVHSRSLQEANYDVWDFDKQTVRSMYFSHIT</sequence>
<evidence type="ECO:0000313" key="1">
    <source>
        <dbReference type="EMBL" id="VDP77689.1"/>
    </source>
</evidence>
<proteinExistence type="predicted"/>
<name>A0A183AGX4_9TREM</name>